<evidence type="ECO:0000256" key="5">
    <source>
        <dbReference type="ARBA" id="ARBA00022448"/>
    </source>
</evidence>
<comment type="similarity">
    <text evidence="3 10">Belongs to the PstS family.</text>
</comment>
<feature type="compositionally biased region" description="Acidic residues" evidence="11">
    <location>
        <begin position="28"/>
        <end position="37"/>
    </location>
</feature>
<evidence type="ECO:0000256" key="9">
    <source>
        <dbReference type="ARBA" id="ARBA00023288"/>
    </source>
</evidence>
<dbReference type="AlphaFoldDB" id="A0A511W7M7"/>
<dbReference type="NCBIfam" id="TIGR02136">
    <property type="entry name" value="ptsS_2"/>
    <property type="match status" value="1"/>
</dbReference>
<dbReference type="InterPro" id="IPR011862">
    <property type="entry name" value="Phos-bd"/>
</dbReference>
<dbReference type="PANTHER" id="PTHR30570:SF1">
    <property type="entry name" value="PHOSPHATE-BINDING PROTEIN PSTS"/>
    <property type="match status" value="1"/>
</dbReference>
<keyword evidence="7" id="KW-0732">Signal</keyword>
<comment type="function">
    <text evidence="10">Involved in the system for phosphate transport across the cytoplasmic membrane.</text>
</comment>
<dbReference type="Pfam" id="PF12849">
    <property type="entry name" value="PBP_like_2"/>
    <property type="match status" value="1"/>
</dbReference>
<feature type="compositionally biased region" description="Acidic residues" evidence="11">
    <location>
        <begin position="44"/>
        <end position="56"/>
    </location>
</feature>
<evidence type="ECO:0000256" key="2">
    <source>
        <dbReference type="ARBA" id="ARBA00004193"/>
    </source>
</evidence>
<keyword evidence="6 10" id="KW-0592">Phosphate transport</keyword>
<evidence type="ECO:0000256" key="3">
    <source>
        <dbReference type="ARBA" id="ARBA00008725"/>
    </source>
</evidence>
<accession>A0A511W7M7</accession>
<evidence type="ECO:0000313" key="14">
    <source>
        <dbReference type="Proteomes" id="UP000321440"/>
    </source>
</evidence>
<dbReference type="EMBL" id="BJYA01000024">
    <property type="protein sequence ID" value="GEN47089.1"/>
    <property type="molecule type" value="Genomic_DNA"/>
</dbReference>
<keyword evidence="8 10" id="KW-0564">Palmitate</keyword>
<keyword evidence="10" id="KW-1003">Cell membrane</keyword>
<dbReference type="GO" id="GO:0005886">
    <property type="term" value="C:plasma membrane"/>
    <property type="evidence" value="ECO:0007669"/>
    <property type="project" value="UniProtKB-SubCell"/>
</dbReference>
<dbReference type="GO" id="GO:0006817">
    <property type="term" value="P:phosphate ion transport"/>
    <property type="evidence" value="ECO:0007669"/>
    <property type="project" value="UniProtKB-UniRule"/>
</dbReference>
<evidence type="ECO:0000259" key="12">
    <source>
        <dbReference type="Pfam" id="PF12849"/>
    </source>
</evidence>
<keyword evidence="10" id="KW-0472">Membrane</keyword>
<keyword evidence="5 10" id="KW-0813">Transport</keyword>
<dbReference type="GO" id="GO:0042301">
    <property type="term" value="F:phosphate ion binding"/>
    <property type="evidence" value="ECO:0007669"/>
    <property type="project" value="UniProtKB-UniRule"/>
</dbReference>
<sequence>MKSVLKKATLLIGLVVLLGLFVGCTQEDETEPSEEAEGVVSASESDDDDQTLEEGPEGYLRAQGSDTMVNLGQAFAEAYMSEFQGSVAVTGGGSGTGIAALINDDVEIAQASRSFSDEELEEAKNNNVDVHQFVVGQDGLAVYTNENNPIEELTVQQVKDVFTGEITEWSELGWDEGGEISVFSRQSNSGTYVYFNENIMDGEDWAPGAQFMSGSAALVEGISQDLSGIGYSGIGYNVDTVNVANVAIDEDHDYVSPLEADNINDGSYPIARPLYFYTNGVPEGLMLHYLNWVIKSDEAQEQLNATGFYGVGNYEEQNKELYEELDLEY</sequence>
<comment type="caution">
    <text evidence="13">The sequence shown here is derived from an EMBL/GenBank/DDBJ whole genome shotgun (WGS) entry which is preliminary data.</text>
</comment>
<evidence type="ECO:0000256" key="1">
    <source>
        <dbReference type="ARBA" id="ARBA00002841"/>
    </source>
</evidence>
<keyword evidence="9 10" id="KW-0449">Lipoprotein</keyword>
<evidence type="ECO:0000256" key="8">
    <source>
        <dbReference type="ARBA" id="ARBA00023139"/>
    </source>
</evidence>
<dbReference type="Proteomes" id="UP000321440">
    <property type="component" value="Unassembled WGS sequence"/>
</dbReference>
<proteinExistence type="inferred from homology"/>
<comment type="function">
    <text evidence="1">Part of the ABC transporter complex PstSACB involved in phosphate import.</text>
</comment>
<evidence type="ECO:0000256" key="10">
    <source>
        <dbReference type="RuleBase" id="RU367119"/>
    </source>
</evidence>
<comment type="subcellular location">
    <subcellularLocation>
        <location evidence="2 10">Cell membrane</location>
        <topology evidence="2 10">Lipid-anchor</topology>
    </subcellularLocation>
</comment>
<comment type="subunit">
    <text evidence="4 10">The complex is composed of two ATP-binding proteins (PstB), two transmembrane proteins (PstC and PstA) and a solute-binding protein (PstS).</text>
</comment>
<evidence type="ECO:0000256" key="11">
    <source>
        <dbReference type="SAM" id="MobiDB-lite"/>
    </source>
</evidence>
<dbReference type="PROSITE" id="PS51257">
    <property type="entry name" value="PROKAR_LIPOPROTEIN"/>
    <property type="match status" value="1"/>
</dbReference>
<evidence type="ECO:0000256" key="4">
    <source>
        <dbReference type="ARBA" id="ARBA00011529"/>
    </source>
</evidence>
<dbReference type="InterPro" id="IPR050811">
    <property type="entry name" value="Phosphate_ABC_transporter"/>
</dbReference>
<dbReference type="RefSeq" id="WP_146818460.1">
    <property type="nucleotide sequence ID" value="NZ_BJYA01000024.1"/>
</dbReference>
<dbReference type="CDD" id="cd13566">
    <property type="entry name" value="PBP2_phosphate"/>
    <property type="match status" value="1"/>
</dbReference>
<name>A0A511W7M7_9BACI</name>
<evidence type="ECO:0000313" key="13">
    <source>
        <dbReference type="EMBL" id="GEN47089.1"/>
    </source>
</evidence>
<dbReference type="InterPro" id="IPR024370">
    <property type="entry name" value="PBP_domain"/>
</dbReference>
<evidence type="ECO:0000256" key="6">
    <source>
        <dbReference type="ARBA" id="ARBA00022592"/>
    </source>
</evidence>
<dbReference type="SUPFAM" id="SSF53850">
    <property type="entry name" value="Periplasmic binding protein-like II"/>
    <property type="match status" value="1"/>
</dbReference>
<keyword evidence="14" id="KW-1185">Reference proteome</keyword>
<gene>
    <name evidence="13" type="ORF">AHA02nite_28650</name>
</gene>
<feature type="region of interest" description="Disordered" evidence="11">
    <location>
        <begin position="28"/>
        <end position="58"/>
    </location>
</feature>
<organism evidence="13 14">
    <name type="scientific">Alkalibacillus haloalkaliphilus</name>
    <dbReference type="NCBI Taxonomy" id="94136"/>
    <lineage>
        <taxon>Bacteria</taxon>
        <taxon>Bacillati</taxon>
        <taxon>Bacillota</taxon>
        <taxon>Bacilli</taxon>
        <taxon>Bacillales</taxon>
        <taxon>Bacillaceae</taxon>
        <taxon>Alkalibacillus</taxon>
    </lineage>
</organism>
<feature type="domain" description="PBP" evidence="12">
    <location>
        <begin position="56"/>
        <end position="296"/>
    </location>
</feature>
<dbReference type="PANTHER" id="PTHR30570">
    <property type="entry name" value="PERIPLASMIC PHOSPHATE BINDING COMPONENT OF PHOSPHATE ABC TRANSPORTER"/>
    <property type="match status" value="1"/>
</dbReference>
<dbReference type="Gene3D" id="3.40.190.10">
    <property type="entry name" value="Periplasmic binding protein-like II"/>
    <property type="match status" value="2"/>
</dbReference>
<dbReference type="OrthoDB" id="9790048at2"/>
<evidence type="ECO:0000256" key="7">
    <source>
        <dbReference type="ARBA" id="ARBA00022729"/>
    </source>
</evidence>
<protein>
    <recommendedName>
        <fullName evidence="10">Phosphate-binding protein</fullName>
    </recommendedName>
</protein>
<reference evidence="13 14" key="1">
    <citation type="submission" date="2019-07" db="EMBL/GenBank/DDBJ databases">
        <title>Whole genome shotgun sequence of Alkalibacillus haloalkaliphilus NBRC 103110.</title>
        <authorList>
            <person name="Hosoyama A."/>
            <person name="Uohara A."/>
            <person name="Ohji S."/>
            <person name="Ichikawa N."/>
        </authorList>
    </citation>
    <scope>NUCLEOTIDE SEQUENCE [LARGE SCALE GENOMIC DNA]</scope>
    <source>
        <strain evidence="13 14">NBRC 103110</strain>
    </source>
</reference>